<evidence type="ECO:0000256" key="2">
    <source>
        <dbReference type="ARBA" id="ARBA00023015"/>
    </source>
</evidence>
<dbReference type="SUPFAM" id="SSF53822">
    <property type="entry name" value="Periplasmic binding protein-like I"/>
    <property type="match status" value="1"/>
</dbReference>
<protein>
    <recommendedName>
        <fullName evidence="5">HTH gntR-type domain-containing protein</fullName>
    </recommendedName>
</protein>
<dbReference type="InterPro" id="IPR036390">
    <property type="entry name" value="WH_DNA-bd_sf"/>
</dbReference>
<evidence type="ECO:0000259" key="5">
    <source>
        <dbReference type="PROSITE" id="PS50949"/>
    </source>
</evidence>
<dbReference type="InterPro" id="IPR000524">
    <property type="entry name" value="Tscrpt_reg_HTH_GntR"/>
</dbReference>
<dbReference type="RefSeq" id="WP_181015425.1">
    <property type="nucleotide sequence ID" value="NZ_LPWH01000062.1"/>
</dbReference>
<evidence type="ECO:0000256" key="4">
    <source>
        <dbReference type="ARBA" id="ARBA00023163"/>
    </source>
</evidence>
<dbReference type="InterPro" id="IPR036388">
    <property type="entry name" value="WH-like_DNA-bd_sf"/>
</dbReference>
<feature type="domain" description="HTH gntR-type" evidence="5">
    <location>
        <begin position="21"/>
        <end position="89"/>
    </location>
</feature>
<dbReference type="Gene3D" id="1.10.10.10">
    <property type="entry name" value="Winged helix-like DNA-binding domain superfamily/Winged helix DNA-binding domain"/>
    <property type="match status" value="1"/>
</dbReference>
<keyword evidence="1" id="KW-0678">Repressor</keyword>
<gene>
    <name evidence="6" type="ORF">AU468_06715</name>
</gene>
<dbReference type="PRINTS" id="PR00035">
    <property type="entry name" value="HTHGNTR"/>
</dbReference>
<keyword evidence="2" id="KW-0805">Transcription regulation</keyword>
<dbReference type="PANTHER" id="PTHR30146">
    <property type="entry name" value="LACI-RELATED TRANSCRIPTIONAL REPRESSOR"/>
    <property type="match status" value="1"/>
</dbReference>
<sequence>MVRKQTFCGILKSIIMYTQNKPKHQQIYDNLLEEITRGVFPPGAQLPTERELVERYQVSRPTVAKALTRLQQEGFISRRAGSGSFVSPLSRMDTEKSSTARYFGLLIPKLGVTEIFEPICGRIAQLSRLHDFHLLWGDSSAHGTETIASDFEEVCLRYIAQGVDGLFFVPLELVPTREETNARIVQHLEKSGIPVVMLDSDYLPFPRRSSFDLVGIDNTRAGYLAALHYLDQGAQRIDFLYREKSAYTVGERLQGVRLALAERGISMDSQWVHIGEPQEDSFTQALVDDGARNIICANDATAIALMHTAYRLKLEIPRDLRIIGFDNVKYSEYARIPLTTLRQPCATLGELAVETMLLRLQNPRRAPAKICAEPEFLVRDSSIIPS</sequence>
<dbReference type="SMART" id="SM00345">
    <property type="entry name" value="HTH_GNTR"/>
    <property type="match status" value="1"/>
</dbReference>
<dbReference type="PROSITE" id="PS50949">
    <property type="entry name" value="HTH_GNTR"/>
    <property type="match status" value="1"/>
</dbReference>
<keyword evidence="3" id="KW-0238">DNA-binding</keyword>
<dbReference type="SUPFAM" id="SSF46785">
    <property type="entry name" value="Winged helix' DNA-binding domain"/>
    <property type="match status" value="1"/>
</dbReference>
<dbReference type="GO" id="GO:0000976">
    <property type="term" value="F:transcription cis-regulatory region binding"/>
    <property type="evidence" value="ECO:0007669"/>
    <property type="project" value="TreeGrafter"/>
</dbReference>
<dbReference type="CDD" id="cd06267">
    <property type="entry name" value="PBP1_LacI_sugar_binding-like"/>
    <property type="match status" value="1"/>
</dbReference>
<dbReference type="CDD" id="cd07377">
    <property type="entry name" value="WHTH_GntR"/>
    <property type="match status" value="1"/>
</dbReference>
<dbReference type="GO" id="GO:0003700">
    <property type="term" value="F:DNA-binding transcription factor activity"/>
    <property type="evidence" value="ECO:0007669"/>
    <property type="project" value="InterPro"/>
</dbReference>
<accession>A0A2S4JRX0</accession>
<evidence type="ECO:0000256" key="1">
    <source>
        <dbReference type="ARBA" id="ARBA00022491"/>
    </source>
</evidence>
<dbReference type="EMBL" id="LPWH01000062">
    <property type="protein sequence ID" value="POR02275.1"/>
    <property type="molecule type" value="Genomic_DNA"/>
</dbReference>
<organism evidence="6 7">
    <name type="scientific">Alkalispirochaeta sphaeroplastigenens</name>
    <dbReference type="NCBI Taxonomy" id="1187066"/>
    <lineage>
        <taxon>Bacteria</taxon>
        <taxon>Pseudomonadati</taxon>
        <taxon>Spirochaetota</taxon>
        <taxon>Spirochaetia</taxon>
        <taxon>Spirochaetales</taxon>
        <taxon>Spirochaetaceae</taxon>
        <taxon>Alkalispirochaeta</taxon>
    </lineage>
</organism>
<dbReference type="AlphaFoldDB" id="A0A2S4JRX0"/>
<evidence type="ECO:0000313" key="7">
    <source>
        <dbReference type="Proteomes" id="UP000237350"/>
    </source>
</evidence>
<dbReference type="Gene3D" id="3.40.50.2300">
    <property type="match status" value="2"/>
</dbReference>
<dbReference type="Proteomes" id="UP000237350">
    <property type="component" value="Unassembled WGS sequence"/>
</dbReference>
<reference evidence="7" key="1">
    <citation type="submission" date="2015-12" db="EMBL/GenBank/DDBJ databases">
        <authorList>
            <person name="Lodha T.D."/>
            <person name="Chintalapati S."/>
            <person name="Chintalapati V.R."/>
            <person name="Sravanthi T."/>
        </authorList>
    </citation>
    <scope>NUCLEOTIDE SEQUENCE [LARGE SCALE GENOMIC DNA]</scope>
    <source>
        <strain evidence="7">JC133</strain>
    </source>
</reference>
<keyword evidence="4" id="KW-0804">Transcription</keyword>
<dbReference type="PANTHER" id="PTHR30146:SF148">
    <property type="entry name" value="HTH-TYPE TRANSCRIPTIONAL REPRESSOR PURR-RELATED"/>
    <property type="match status" value="1"/>
</dbReference>
<dbReference type="Pfam" id="PF13377">
    <property type="entry name" value="Peripla_BP_3"/>
    <property type="match status" value="1"/>
</dbReference>
<dbReference type="InterPro" id="IPR028082">
    <property type="entry name" value="Peripla_BP_I"/>
</dbReference>
<keyword evidence="7" id="KW-1185">Reference proteome</keyword>
<comment type="caution">
    <text evidence="6">The sequence shown here is derived from an EMBL/GenBank/DDBJ whole genome shotgun (WGS) entry which is preliminary data.</text>
</comment>
<evidence type="ECO:0000313" key="6">
    <source>
        <dbReference type="EMBL" id="POR02275.1"/>
    </source>
</evidence>
<proteinExistence type="predicted"/>
<evidence type="ECO:0000256" key="3">
    <source>
        <dbReference type="ARBA" id="ARBA00023125"/>
    </source>
</evidence>
<name>A0A2S4JRX0_9SPIO</name>
<dbReference type="InterPro" id="IPR046335">
    <property type="entry name" value="LacI/GalR-like_sensor"/>
</dbReference>
<dbReference type="Pfam" id="PF00392">
    <property type="entry name" value="GntR"/>
    <property type="match status" value="1"/>
</dbReference>